<keyword evidence="3" id="KW-0548">Nucleotidyltransferase</keyword>
<keyword evidence="5" id="KW-0255">Endonuclease</keyword>
<evidence type="ECO:0000256" key="5">
    <source>
        <dbReference type="ARBA" id="ARBA00022759"/>
    </source>
</evidence>
<feature type="domain" description="Reverse transcriptase" evidence="9">
    <location>
        <begin position="277"/>
        <end position="456"/>
    </location>
</feature>
<dbReference type="InterPro" id="IPR021109">
    <property type="entry name" value="Peptidase_aspartic_dom_sf"/>
</dbReference>
<feature type="domain" description="Integrase catalytic" evidence="10">
    <location>
        <begin position="772"/>
        <end position="932"/>
    </location>
</feature>
<dbReference type="Gene3D" id="3.30.420.10">
    <property type="entry name" value="Ribonuclease H-like superfamily/Ribonuclease H"/>
    <property type="match status" value="1"/>
</dbReference>
<evidence type="ECO:0000313" key="11">
    <source>
        <dbReference type="EMBL" id="SLM35453.1"/>
    </source>
</evidence>
<evidence type="ECO:0000259" key="10">
    <source>
        <dbReference type="PROSITE" id="PS50994"/>
    </source>
</evidence>
<dbReference type="Gene3D" id="3.30.70.270">
    <property type="match status" value="2"/>
</dbReference>
<dbReference type="GO" id="GO:0003723">
    <property type="term" value="F:RNA binding"/>
    <property type="evidence" value="ECO:0007669"/>
    <property type="project" value="UniProtKB-KW"/>
</dbReference>
<dbReference type="CDD" id="cd00303">
    <property type="entry name" value="retropepsin_like"/>
    <property type="match status" value="1"/>
</dbReference>
<dbReference type="PROSITE" id="PS50994">
    <property type="entry name" value="INTEGRASE"/>
    <property type="match status" value="1"/>
</dbReference>
<protein>
    <recommendedName>
        <fullName evidence="1">RNA-directed DNA polymerase</fullName>
        <ecNumber evidence="1">2.7.7.49</ecNumber>
    </recommendedName>
</protein>
<dbReference type="GO" id="GO:0003964">
    <property type="term" value="F:RNA-directed DNA polymerase activity"/>
    <property type="evidence" value="ECO:0007669"/>
    <property type="project" value="UniProtKB-KW"/>
</dbReference>
<evidence type="ECO:0000256" key="7">
    <source>
        <dbReference type="ARBA" id="ARBA00022884"/>
    </source>
</evidence>
<dbReference type="PANTHER" id="PTHR37984:SF5">
    <property type="entry name" value="PROTEIN NYNRIN-LIKE"/>
    <property type="match status" value="1"/>
</dbReference>
<keyword evidence="2" id="KW-0808">Transferase</keyword>
<dbReference type="Pfam" id="PF08284">
    <property type="entry name" value="RVP_2"/>
    <property type="match status" value="1"/>
</dbReference>
<evidence type="ECO:0000256" key="4">
    <source>
        <dbReference type="ARBA" id="ARBA00022722"/>
    </source>
</evidence>
<dbReference type="SUPFAM" id="SSF50630">
    <property type="entry name" value="Acid proteases"/>
    <property type="match status" value="1"/>
</dbReference>
<evidence type="ECO:0000256" key="3">
    <source>
        <dbReference type="ARBA" id="ARBA00022695"/>
    </source>
</evidence>
<evidence type="ECO:0000256" key="2">
    <source>
        <dbReference type="ARBA" id="ARBA00022679"/>
    </source>
</evidence>
<dbReference type="InterPro" id="IPR043128">
    <property type="entry name" value="Rev_trsase/Diguanyl_cyclase"/>
</dbReference>
<dbReference type="InterPro" id="IPR041373">
    <property type="entry name" value="RT_RNaseH"/>
</dbReference>
<keyword evidence="4" id="KW-0540">Nuclease</keyword>
<dbReference type="PANTHER" id="PTHR37984">
    <property type="entry name" value="PROTEIN CBG26694"/>
    <property type="match status" value="1"/>
</dbReference>
<dbReference type="CDD" id="cd09274">
    <property type="entry name" value="RNase_HI_RT_Ty3"/>
    <property type="match status" value="1"/>
</dbReference>
<reference evidence="12" key="1">
    <citation type="submission" date="2017-03" db="EMBL/GenBank/DDBJ databases">
        <authorList>
            <person name="Sharma R."/>
            <person name="Thines M."/>
        </authorList>
    </citation>
    <scope>NUCLEOTIDE SEQUENCE [LARGE SCALE GENOMIC DNA]</scope>
</reference>
<evidence type="ECO:0000313" key="12">
    <source>
        <dbReference type="Proteomes" id="UP000192927"/>
    </source>
</evidence>
<dbReference type="Gene3D" id="2.40.70.10">
    <property type="entry name" value="Acid Proteases"/>
    <property type="match status" value="1"/>
</dbReference>
<dbReference type="InterPro" id="IPR012337">
    <property type="entry name" value="RNaseH-like_sf"/>
</dbReference>
<dbReference type="Pfam" id="PF00078">
    <property type="entry name" value="RVT_1"/>
    <property type="match status" value="1"/>
</dbReference>
<keyword evidence="8" id="KW-0695">RNA-directed DNA polymerase</keyword>
<dbReference type="InterPro" id="IPR001584">
    <property type="entry name" value="Integrase_cat-core"/>
</dbReference>
<name>A0A1W5CX52_9LECA</name>
<dbReference type="EC" id="2.7.7.49" evidence="1"/>
<accession>A0A1W5CX52</accession>
<keyword evidence="6" id="KW-0378">Hydrolase</keyword>
<evidence type="ECO:0000256" key="1">
    <source>
        <dbReference type="ARBA" id="ARBA00012493"/>
    </source>
</evidence>
<evidence type="ECO:0000256" key="8">
    <source>
        <dbReference type="ARBA" id="ARBA00022918"/>
    </source>
</evidence>
<dbReference type="InterPro" id="IPR043502">
    <property type="entry name" value="DNA/RNA_pol_sf"/>
</dbReference>
<dbReference type="Proteomes" id="UP000192927">
    <property type="component" value="Unassembled WGS sequence"/>
</dbReference>
<dbReference type="SUPFAM" id="SSF56672">
    <property type="entry name" value="DNA/RNA polymerases"/>
    <property type="match status" value="1"/>
</dbReference>
<dbReference type="GO" id="GO:0005634">
    <property type="term" value="C:nucleus"/>
    <property type="evidence" value="ECO:0007669"/>
    <property type="project" value="UniProtKB-ARBA"/>
</dbReference>
<dbReference type="CDD" id="cd01647">
    <property type="entry name" value="RT_LTR"/>
    <property type="match status" value="1"/>
</dbReference>
<organism evidence="11 12">
    <name type="scientific">Lasallia pustulata</name>
    <dbReference type="NCBI Taxonomy" id="136370"/>
    <lineage>
        <taxon>Eukaryota</taxon>
        <taxon>Fungi</taxon>
        <taxon>Dikarya</taxon>
        <taxon>Ascomycota</taxon>
        <taxon>Pezizomycotina</taxon>
        <taxon>Lecanoromycetes</taxon>
        <taxon>OSLEUM clade</taxon>
        <taxon>Umbilicariomycetidae</taxon>
        <taxon>Umbilicariales</taxon>
        <taxon>Umbilicariaceae</taxon>
        <taxon>Lasallia</taxon>
    </lineage>
</organism>
<keyword evidence="7" id="KW-0694">RNA-binding</keyword>
<proteinExistence type="predicted"/>
<dbReference type="GO" id="GO:0004519">
    <property type="term" value="F:endonuclease activity"/>
    <property type="evidence" value="ECO:0007669"/>
    <property type="project" value="UniProtKB-KW"/>
</dbReference>
<dbReference type="InterPro" id="IPR000477">
    <property type="entry name" value="RT_dom"/>
</dbReference>
<dbReference type="SUPFAM" id="SSF53098">
    <property type="entry name" value="Ribonuclease H-like"/>
    <property type="match status" value="1"/>
</dbReference>
<dbReference type="GO" id="GO:0016787">
    <property type="term" value="F:hydrolase activity"/>
    <property type="evidence" value="ECO:0007669"/>
    <property type="project" value="UniProtKB-KW"/>
</dbReference>
<dbReference type="InterPro" id="IPR050951">
    <property type="entry name" value="Retrovirus_Pol_polyprotein"/>
</dbReference>
<sequence>MEVGEPVEEEYEEELENEPEKFELMERLNLLNALNANLCILCGTIMAGEADPILVQVLVDSGAEKQYVAAHIALQLPQYARKGADAQVCLPNGSTMVIHGSACFLLRLSTYQVHVEAHIIDLPDFDIILGLDWLCKANPVIDWKHLRIRVCDSQQNGHTLVPIANKAKVSSCNDVMTGLNVLNHASKKPLLRQTPQPPVAFLLVKKPTIPPVDDSELQALLKSFVTVFRHNLPDQPPPKRESEHTINTGTAAPINLNAYPLSPIKLDEQTKQVEELLRKGLIRESASPWGFPVLFVQKSDRTWRMCIDYRTLNAVTVRNGYPLPRIQECLDRLSKAKVLSKLDLTSGYWQVRVAEADIPKTVFNTRQDKFKFTAMPFGLTNAPATFQTMMNGILRPYLDKFVIVYLDDIVIYSDNLWEHQEHLRTILEILKEHVLYAKPSKCVIAVPSLEFCGHIVGNGSIKPTRDKVAIIEQWPTPENVHHIATPLFDLLKEGDAEIWKNKYRSIQWTAACQLTFDTLKQAMTSEPVLQQPDIARPFIIETDASEWAIGCSLLQLGAGNGKSYPIAYDGRKLTGAELNYPVHEKELLAIKHALRTWYMYIDNGKPTVILTDHESLKYLKTTKNPSKRLARWISEFSEYDLDIKYRKGTMPGNRAVALNALYLTDPQIRFEDDDSWHTAIIHYLRNGTEPSPRQKKDVCNVADQFQLLEDGDLLCKVPEGTALYLAYQFRVNFLEHMHTEYGHLGYPGLLGVTAQQQQPGQEREPLQHLVESTLQPFEHWGIDLIGILPVTPNGNRWIITGVDYATGWPVARATKDALAITIAWFIYKVIFMNYGPPQEILTDNGANLDANVIDHYMQILSTTHGHTTPYHPRTNGKVENLNGTLGAMLTKYLMNQPTKLWDLYLPQALFATRIRAHATLKYSPFYLLYGRHPYLLSDDNPPRPMEVSITLEQHEDRIKKLHHARIAANELLLTRAIAARKVRSDLDRRNSKPNGMDHIRSCKDIYSEHIDLQTLLVEY</sequence>
<dbReference type="EMBL" id="FWEW01000727">
    <property type="protein sequence ID" value="SLM35453.1"/>
    <property type="molecule type" value="Genomic_DNA"/>
</dbReference>
<dbReference type="Pfam" id="PF17917">
    <property type="entry name" value="RT_RNaseH"/>
    <property type="match status" value="1"/>
</dbReference>
<keyword evidence="12" id="KW-1185">Reference proteome</keyword>
<dbReference type="Gene3D" id="3.10.10.10">
    <property type="entry name" value="HIV Type 1 Reverse Transcriptase, subunit A, domain 1"/>
    <property type="match status" value="1"/>
</dbReference>
<dbReference type="InterPro" id="IPR036397">
    <property type="entry name" value="RNaseH_sf"/>
</dbReference>
<dbReference type="GO" id="GO:0015074">
    <property type="term" value="P:DNA integration"/>
    <property type="evidence" value="ECO:0007669"/>
    <property type="project" value="InterPro"/>
</dbReference>
<dbReference type="AlphaFoldDB" id="A0A1W5CX52"/>
<evidence type="ECO:0000256" key="6">
    <source>
        <dbReference type="ARBA" id="ARBA00022801"/>
    </source>
</evidence>
<evidence type="ECO:0000259" key="9">
    <source>
        <dbReference type="PROSITE" id="PS50878"/>
    </source>
</evidence>
<dbReference type="PROSITE" id="PS50878">
    <property type="entry name" value="RT_POL"/>
    <property type="match status" value="1"/>
</dbReference>